<feature type="domain" description="Roadblock/LAMTOR2" evidence="1">
    <location>
        <begin position="1"/>
        <end position="89"/>
    </location>
</feature>
<sequence length="117" mass="12687">MKEILQDLNKEVGIKGSLILTKDGIIVVSALGYMLREDTVAAVASISIKSVNTALKSIKMDNCTKLIFNAEFGKIVFVECGNAYIAVVLDKHINIDLTMLSIMSTAHTIKNMGNISI</sequence>
<dbReference type="Gene3D" id="3.30.450.30">
    <property type="entry name" value="Dynein light chain 2a, cytoplasmic"/>
    <property type="match status" value="1"/>
</dbReference>
<dbReference type="AlphaFoldDB" id="A0A1F7RNK4"/>
<dbReference type="Proteomes" id="UP000178797">
    <property type="component" value="Unassembled WGS sequence"/>
</dbReference>
<gene>
    <name evidence="2" type="ORF">A2W05_05070</name>
</gene>
<dbReference type="EMBL" id="MGDE01000240">
    <property type="protein sequence ID" value="OGL43139.1"/>
    <property type="molecule type" value="Genomic_DNA"/>
</dbReference>
<name>A0A1F7RNK4_9BACT</name>
<dbReference type="SUPFAM" id="SSF103196">
    <property type="entry name" value="Roadblock/LC7 domain"/>
    <property type="match status" value="1"/>
</dbReference>
<evidence type="ECO:0000259" key="1">
    <source>
        <dbReference type="SMART" id="SM00960"/>
    </source>
</evidence>
<evidence type="ECO:0000313" key="3">
    <source>
        <dbReference type="Proteomes" id="UP000178797"/>
    </source>
</evidence>
<evidence type="ECO:0000313" key="2">
    <source>
        <dbReference type="EMBL" id="OGL43139.1"/>
    </source>
</evidence>
<accession>A0A1F7RNK4</accession>
<comment type="caution">
    <text evidence="2">The sequence shown here is derived from an EMBL/GenBank/DDBJ whole genome shotgun (WGS) entry which is preliminary data.</text>
</comment>
<dbReference type="SMART" id="SM00960">
    <property type="entry name" value="Robl_LC7"/>
    <property type="match status" value="1"/>
</dbReference>
<dbReference type="InterPro" id="IPR004942">
    <property type="entry name" value="Roadblock/LAMTOR2_dom"/>
</dbReference>
<dbReference type="Pfam" id="PF03259">
    <property type="entry name" value="Robl_LC7"/>
    <property type="match status" value="1"/>
</dbReference>
<protein>
    <recommendedName>
        <fullName evidence="1">Roadblock/LAMTOR2 domain-containing protein</fullName>
    </recommendedName>
</protein>
<reference evidence="2 3" key="1">
    <citation type="journal article" date="2016" name="Nat. Commun.">
        <title>Thousands of microbial genomes shed light on interconnected biogeochemical processes in an aquifer system.</title>
        <authorList>
            <person name="Anantharaman K."/>
            <person name="Brown C.T."/>
            <person name="Hug L.A."/>
            <person name="Sharon I."/>
            <person name="Castelle C.J."/>
            <person name="Probst A.J."/>
            <person name="Thomas B.C."/>
            <person name="Singh A."/>
            <person name="Wilkins M.J."/>
            <person name="Karaoz U."/>
            <person name="Brodie E.L."/>
            <person name="Williams K.H."/>
            <person name="Hubbard S.S."/>
            <person name="Banfield J.F."/>
        </authorList>
    </citation>
    <scope>NUCLEOTIDE SEQUENCE [LARGE SCALE GENOMIC DNA]</scope>
</reference>
<proteinExistence type="predicted"/>
<organism evidence="2 3">
    <name type="scientific">Candidatus Schekmanbacteria bacterium RBG_16_38_10</name>
    <dbReference type="NCBI Taxonomy" id="1817879"/>
    <lineage>
        <taxon>Bacteria</taxon>
        <taxon>Candidatus Schekmaniibacteriota</taxon>
    </lineage>
</organism>